<accession>A0A1F5YZI8</accession>
<reference evidence="1 2" key="1">
    <citation type="journal article" date="2016" name="Nat. Commun.">
        <title>Thousands of microbial genomes shed light on interconnected biogeochemical processes in an aquifer system.</title>
        <authorList>
            <person name="Anantharaman K."/>
            <person name="Brown C.T."/>
            <person name="Hug L.A."/>
            <person name="Sharon I."/>
            <person name="Castelle C.J."/>
            <person name="Probst A.J."/>
            <person name="Thomas B.C."/>
            <person name="Singh A."/>
            <person name="Wilkins M.J."/>
            <person name="Karaoz U."/>
            <person name="Brodie E.L."/>
            <person name="Williams K.H."/>
            <person name="Hubbard S.S."/>
            <person name="Banfield J.F."/>
        </authorList>
    </citation>
    <scope>NUCLEOTIDE SEQUENCE [LARGE SCALE GENOMIC DNA]</scope>
</reference>
<evidence type="ECO:0000313" key="1">
    <source>
        <dbReference type="EMBL" id="OGG05608.1"/>
    </source>
</evidence>
<sequence length="61" mass="7072">MNPKKLVPEGSPREIPDEFDTLPSKEREIRVGEMLEFVKTLSPEDPYRHYLVCRATRLSLG</sequence>
<dbReference type="Proteomes" id="UP000178681">
    <property type="component" value="Unassembled WGS sequence"/>
</dbReference>
<name>A0A1F5YZI8_9BACT</name>
<evidence type="ECO:0000313" key="2">
    <source>
        <dbReference type="Proteomes" id="UP000178681"/>
    </source>
</evidence>
<dbReference type="AlphaFoldDB" id="A0A1F5YZI8"/>
<gene>
    <name evidence="1" type="ORF">A2872_00615</name>
</gene>
<protein>
    <submittedName>
        <fullName evidence="1">Uncharacterized protein</fullName>
    </submittedName>
</protein>
<comment type="caution">
    <text evidence="1">The sequence shown here is derived from an EMBL/GenBank/DDBJ whole genome shotgun (WGS) entry which is preliminary data.</text>
</comment>
<dbReference type="STRING" id="1798377.A2872_00615"/>
<organism evidence="1 2">
    <name type="scientific">Candidatus Gottesmanbacteria bacterium RIFCSPHIGHO2_01_FULL_42_12</name>
    <dbReference type="NCBI Taxonomy" id="1798377"/>
    <lineage>
        <taxon>Bacteria</taxon>
        <taxon>Candidatus Gottesmaniibacteriota</taxon>
    </lineage>
</organism>
<dbReference type="EMBL" id="MFJG01000032">
    <property type="protein sequence ID" value="OGG05608.1"/>
    <property type="molecule type" value="Genomic_DNA"/>
</dbReference>
<proteinExistence type="predicted"/>